<feature type="region of interest" description="Disordered" evidence="1">
    <location>
        <begin position="186"/>
        <end position="228"/>
    </location>
</feature>
<dbReference type="AlphaFoldDB" id="A0A9P6SSR0"/>
<dbReference type="EMBL" id="JAAAHW010000981">
    <property type="protein sequence ID" value="KAF9997573.1"/>
    <property type="molecule type" value="Genomic_DNA"/>
</dbReference>
<proteinExistence type="predicted"/>
<evidence type="ECO:0000256" key="1">
    <source>
        <dbReference type="SAM" id="MobiDB-lite"/>
    </source>
</evidence>
<comment type="caution">
    <text evidence="2">The sequence shown here is derived from an EMBL/GenBank/DDBJ whole genome shotgun (WGS) entry which is preliminary data.</text>
</comment>
<name>A0A9P6SSR0_9FUNG</name>
<reference evidence="2" key="1">
    <citation type="journal article" date="2020" name="Fungal Divers.">
        <title>Resolving the Mortierellaceae phylogeny through synthesis of multi-gene phylogenetics and phylogenomics.</title>
        <authorList>
            <person name="Vandepol N."/>
            <person name="Liber J."/>
            <person name="Desiro A."/>
            <person name="Na H."/>
            <person name="Kennedy M."/>
            <person name="Barry K."/>
            <person name="Grigoriev I.V."/>
            <person name="Miller A.N."/>
            <person name="O'Donnell K."/>
            <person name="Stajich J.E."/>
            <person name="Bonito G."/>
        </authorList>
    </citation>
    <scope>NUCLEOTIDE SEQUENCE</scope>
    <source>
        <strain evidence="2">MES-2147</strain>
    </source>
</reference>
<evidence type="ECO:0000313" key="3">
    <source>
        <dbReference type="Proteomes" id="UP000749646"/>
    </source>
</evidence>
<gene>
    <name evidence="2" type="ORF">BGZ65_006856</name>
</gene>
<feature type="compositionally biased region" description="Acidic residues" evidence="1">
    <location>
        <begin position="205"/>
        <end position="221"/>
    </location>
</feature>
<keyword evidence="3" id="KW-1185">Reference proteome</keyword>
<feature type="compositionally biased region" description="Basic and acidic residues" evidence="1">
    <location>
        <begin position="186"/>
        <end position="203"/>
    </location>
</feature>
<sequence>MTFLSNDQPTARSIPPLPAQRAPAAPPVGSTHVASLVAAEPTSSSSTTGAPAVLPARGYVEIAPRSKNGAAEDIEKDEDFLISYYHQSAEDIYNEYKRYREYRANRKSLNRPEIIQPKVRKQLSNRKFIVMEIEYIQQQGIRGGLTQEQALVEAFNQLTSSMSTVQAKKKWSINRVVEYCRVKVKERESRGNEERKSNEKYVVQDDVEEEEEEVEEEEEEELLRKRRS</sequence>
<feature type="region of interest" description="Disordered" evidence="1">
    <location>
        <begin position="1"/>
        <end position="51"/>
    </location>
</feature>
<accession>A0A9P6SSR0</accession>
<protein>
    <submittedName>
        <fullName evidence="2">Uncharacterized protein</fullName>
    </submittedName>
</protein>
<feature type="compositionally biased region" description="Polar residues" evidence="1">
    <location>
        <begin position="1"/>
        <end position="11"/>
    </location>
</feature>
<evidence type="ECO:0000313" key="2">
    <source>
        <dbReference type="EMBL" id="KAF9997573.1"/>
    </source>
</evidence>
<dbReference type="Proteomes" id="UP000749646">
    <property type="component" value="Unassembled WGS sequence"/>
</dbReference>
<organism evidence="2 3">
    <name type="scientific">Modicella reniformis</name>
    <dbReference type="NCBI Taxonomy" id="1440133"/>
    <lineage>
        <taxon>Eukaryota</taxon>
        <taxon>Fungi</taxon>
        <taxon>Fungi incertae sedis</taxon>
        <taxon>Mucoromycota</taxon>
        <taxon>Mortierellomycotina</taxon>
        <taxon>Mortierellomycetes</taxon>
        <taxon>Mortierellales</taxon>
        <taxon>Mortierellaceae</taxon>
        <taxon>Modicella</taxon>
    </lineage>
</organism>